<proteinExistence type="predicted"/>
<name>A0A9Q8PI03_PASFU</name>
<keyword evidence="1" id="KW-1133">Transmembrane helix</keyword>
<dbReference type="GeneID" id="71992225"/>
<dbReference type="RefSeq" id="XP_047767152.1">
    <property type="nucleotide sequence ID" value="XM_047911495.1"/>
</dbReference>
<evidence type="ECO:0000313" key="2">
    <source>
        <dbReference type="EMBL" id="UJO22786.1"/>
    </source>
</evidence>
<dbReference type="KEGG" id="ffu:CLAFUR5_12347"/>
<keyword evidence="1" id="KW-0812">Transmembrane</keyword>
<evidence type="ECO:0000256" key="1">
    <source>
        <dbReference type="SAM" id="Phobius"/>
    </source>
</evidence>
<protein>
    <submittedName>
        <fullName evidence="2">Uncharacterized protein</fullName>
    </submittedName>
</protein>
<dbReference type="Proteomes" id="UP000756132">
    <property type="component" value="Chromosome 10"/>
</dbReference>
<keyword evidence="3" id="KW-1185">Reference proteome</keyword>
<gene>
    <name evidence="2" type="ORF">CLAFUR5_12347</name>
</gene>
<dbReference type="EMBL" id="CP090172">
    <property type="protein sequence ID" value="UJO22786.1"/>
    <property type="molecule type" value="Genomic_DNA"/>
</dbReference>
<evidence type="ECO:0000313" key="3">
    <source>
        <dbReference type="Proteomes" id="UP000756132"/>
    </source>
</evidence>
<accession>A0A9Q8PI03</accession>
<sequence>MLGYLAMNDIKVTDARELKVPNMQSHRLPRRSVMYPTKGQMAATASVLAVSIQFPYFVPIDSEMGSKFELTKYSTICDPTWCLLWIAGSIRLVLVVVFAM</sequence>
<reference evidence="2" key="1">
    <citation type="submission" date="2021-12" db="EMBL/GenBank/DDBJ databases">
        <authorList>
            <person name="Zaccaron A."/>
            <person name="Stergiopoulos I."/>
        </authorList>
    </citation>
    <scope>NUCLEOTIDE SEQUENCE</scope>
    <source>
        <strain evidence="2">Race5_Kim</strain>
    </source>
</reference>
<dbReference type="AlphaFoldDB" id="A0A9Q8PI03"/>
<feature type="transmembrane region" description="Helical" evidence="1">
    <location>
        <begin position="81"/>
        <end position="99"/>
    </location>
</feature>
<organism evidence="2 3">
    <name type="scientific">Passalora fulva</name>
    <name type="common">Tomato leaf mold</name>
    <name type="synonym">Cladosporium fulvum</name>
    <dbReference type="NCBI Taxonomy" id="5499"/>
    <lineage>
        <taxon>Eukaryota</taxon>
        <taxon>Fungi</taxon>
        <taxon>Dikarya</taxon>
        <taxon>Ascomycota</taxon>
        <taxon>Pezizomycotina</taxon>
        <taxon>Dothideomycetes</taxon>
        <taxon>Dothideomycetidae</taxon>
        <taxon>Mycosphaerellales</taxon>
        <taxon>Mycosphaerellaceae</taxon>
        <taxon>Fulvia</taxon>
    </lineage>
</organism>
<reference evidence="2" key="2">
    <citation type="journal article" date="2022" name="Microb. Genom.">
        <title>A chromosome-scale genome assembly of the tomato pathogen Cladosporium fulvum reveals a compartmentalized genome architecture and the presence of a dispensable chromosome.</title>
        <authorList>
            <person name="Zaccaron A.Z."/>
            <person name="Chen L.H."/>
            <person name="Samaras A."/>
            <person name="Stergiopoulos I."/>
        </authorList>
    </citation>
    <scope>NUCLEOTIDE SEQUENCE</scope>
    <source>
        <strain evidence="2">Race5_Kim</strain>
    </source>
</reference>
<keyword evidence="1" id="KW-0472">Membrane</keyword>
<feature type="transmembrane region" description="Helical" evidence="1">
    <location>
        <begin position="41"/>
        <end position="60"/>
    </location>
</feature>